<dbReference type="EMBL" id="BMES01000002">
    <property type="protein sequence ID" value="GGH19661.1"/>
    <property type="molecule type" value="Genomic_DNA"/>
</dbReference>
<comment type="caution">
    <text evidence="1">The sequence shown here is derived from an EMBL/GenBank/DDBJ whole genome shotgun (WGS) entry which is preliminary data.</text>
</comment>
<dbReference type="Proteomes" id="UP000603912">
    <property type="component" value="Unassembled WGS sequence"/>
</dbReference>
<reference evidence="1" key="1">
    <citation type="journal article" date="2014" name="Int. J. Syst. Evol. Microbiol.">
        <title>Complete genome sequence of Corynebacterium casei LMG S-19264T (=DSM 44701T), isolated from a smear-ripened cheese.</title>
        <authorList>
            <consortium name="US DOE Joint Genome Institute (JGI-PGF)"/>
            <person name="Walter F."/>
            <person name="Albersmeier A."/>
            <person name="Kalinowski J."/>
            <person name="Ruckert C."/>
        </authorList>
    </citation>
    <scope>NUCLEOTIDE SEQUENCE</scope>
    <source>
        <strain evidence="1">CGMCC 1.12214</strain>
    </source>
</reference>
<protein>
    <submittedName>
        <fullName evidence="1">Uncharacterized protein</fullName>
    </submittedName>
</protein>
<dbReference type="RefSeq" id="WP_188517887.1">
    <property type="nucleotide sequence ID" value="NZ_BMES01000002.1"/>
</dbReference>
<evidence type="ECO:0000313" key="1">
    <source>
        <dbReference type="EMBL" id="GGH19661.1"/>
    </source>
</evidence>
<keyword evidence="2" id="KW-1185">Reference proteome</keyword>
<evidence type="ECO:0000313" key="2">
    <source>
        <dbReference type="Proteomes" id="UP000603912"/>
    </source>
</evidence>
<organism evidence="1 2">
    <name type="scientific">Alsobacter metallidurans</name>
    <dbReference type="NCBI Taxonomy" id="340221"/>
    <lineage>
        <taxon>Bacteria</taxon>
        <taxon>Pseudomonadati</taxon>
        <taxon>Pseudomonadota</taxon>
        <taxon>Alphaproteobacteria</taxon>
        <taxon>Hyphomicrobiales</taxon>
        <taxon>Alsobacteraceae</taxon>
        <taxon>Alsobacter</taxon>
    </lineage>
</organism>
<dbReference type="AlphaFoldDB" id="A0A917MJT2"/>
<sequence>MPRYIILDNVTGSIVADTLDLDGAPREEDPLEAVKRFDGLTLEDKRSYALEHPTAALNEAVGYIVYVAPDDYPKIKDGQDQDVIDAMIAACEPVAFVEVREL</sequence>
<name>A0A917MJT2_9HYPH</name>
<gene>
    <name evidence="1" type="ORF">GCM10007036_22720</name>
</gene>
<accession>A0A917MJT2</accession>
<proteinExistence type="predicted"/>
<reference evidence="1" key="2">
    <citation type="submission" date="2020-09" db="EMBL/GenBank/DDBJ databases">
        <authorList>
            <person name="Sun Q."/>
            <person name="Zhou Y."/>
        </authorList>
    </citation>
    <scope>NUCLEOTIDE SEQUENCE</scope>
    <source>
        <strain evidence="1">CGMCC 1.12214</strain>
    </source>
</reference>